<keyword evidence="2" id="KW-1185">Reference proteome</keyword>
<dbReference type="KEGG" id="vg:54997678"/>
<protein>
    <submittedName>
        <fullName evidence="1">Thymidylate kinase</fullName>
    </submittedName>
</protein>
<keyword evidence="1" id="KW-0808">Transferase</keyword>
<evidence type="ECO:0000313" key="1">
    <source>
        <dbReference type="EMBL" id="AXH47324.1"/>
    </source>
</evidence>
<dbReference type="GO" id="GO:0016301">
    <property type="term" value="F:kinase activity"/>
    <property type="evidence" value="ECO:0007669"/>
    <property type="project" value="UniProtKB-KW"/>
</dbReference>
<organism evidence="1 2">
    <name type="scientific">Microbacterium phage Eden</name>
    <dbReference type="NCBI Taxonomy" id="2250289"/>
    <lineage>
        <taxon>Viruses</taxon>
        <taxon>Duplodnaviria</taxon>
        <taxon>Heunggongvirae</taxon>
        <taxon>Uroviricota</taxon>
        <taxon>Caudoviricetes</taxon>
        <taxon>Edenvirus</taxon>
        <taxon>Edenvirus eden</taxon>
    </lineage>
</organism>
<keyword evidence="1" id="KW-0418">Kinase</keyword>
<reference evidence="2" key="1">
    <citation type="submission" date="2018-06" db="EMBL/GenBank/DDBJ databases">
        <authorList>
            <person name="Zhirakovskaya E."/>
        </authorList>
    </citation>
    <scope>NUCLEOTIDE SEQUENCE [LARGE SCALE GENOMIC DNA]</scope>
</reference>
<name>A0A345KWC2_9CAUD</name>
<dbReference type="EMBL" id="MH509447">
    <property type="protein sequence ID" value="AXH47324.1"/>
    <property type="molecule type" value="Genomic_DNA"/>
</dbReference>
<dbReference type="GeneID" id="54997678"/>
<dbReference type="InterPro" id="IPR027417">
    <property type="entry name" value="P-loop_NTPase"/>
</dbReference>
<dbReference type="SUPFAM" id="SSF52540">
    <property type="entry name" value="P-loop containing nucleoside triphosphate hydrolases"/>
    <property type="match status" value="1"/>
</dbReference>
<accession>A0A345KWC2</accession>
<gene>
    <name evidence="1" type="primary">29</name>
    <name evidence="1" type="ORF">SEA_EDEN_29</name>
</gene>
<dbReference type="RefSeq" id="YP_009806808.1">
    <property type="nucleotide sequence ID" value="NC_048017.1"/>
</dbReference>
<sequence>MTDALATIFVLEGADGTGKTTFIENRIRADVLAGLPEPRFIHNTSADKDLPGSLFKHYRAQLLDAVEFRANGISTYIDRGFLSELIYGRLYRGKALLTERQVRTLERLAVEADIVLLGLTADLSIRRDRILARGESWDNKQAFVGAFYSQHFRERGKFWITADSSSAPSSN</sequence>
<dbReference type="Proteomes" id="UP000260367">
    <property type="component" value="Segment"/>
</dbReference>
<dbReference type="Gene3D" id="3.40.50.300">
    <property type="entry name" value="P-loop containing nucleotide triphosphate hydrolases"/>
    <property type="match status" value="1"/>
</dbReference>
<proteinExistence type="predicted"/>
<evidence type="ECO:0000313" key="2">
    <source>
        <dbReference type="Proteomes" id="UP000260367"/>
    </source>
</evidence>